<evidence type="ECO:0000256" key="1">
    <source>
        <dbReference type="SAM" id="Phobius"/>
    </source>
</evidence>
<gene>
    <name evidence="2" type="ORF">PMALA_076930</name>
</gene>
<dbReference type="Proteomes" id="UP000078597">
    <property type="component" value="Unassembled WGS sequence"/>
</dbReference>
<keyword evidence="1" id="KW-0472">Membrane</keyword>
<proteinExistence type="predicted"/>
<sequence>MVINNTWNSSRPGGNPGIKCESINNDNFTTACQEIGRYLIEINNRYKYHSIKLCKYLHYKINSDENYNKNPDWIEGYKTFSSRTNDICKEEIKNIPRNILDNLKELYGHFEAFCEELNNFKEAYNNKRSKVTSCAGLSQILPSTEVYNVFTTSITTAAVLLTSLTLFILYKFTLIKTFLHSRLQRKKINEINKIEKEKTECLENILEEVNGNCEGSFHNIGYQSQRDT</sequence>
<evidence type="ECO:0000313" key="2">
    <source>
        <dbReference type="EMBL" id="SBT00521.1"/>
    </source>
</evidence>
<dbReference type="EMBL" id="FLQW01006466">
    <property type="protein sequence ID" value="SBT00521.1"/>
    <property type="molecule type" value="Genomic_DNA"/>
</dbReference>
<name>A0A1A8X9L0_PLAMA</name>
<keyword evidence="1" id="KW-0812">Transmembrane</keyword>
<evidence type="ECO:0000313" key="3">
    <source>
        <dbReference type="Proteomes" id="UP000078597"/>
    </source>
</evidence>
<feature type="transmembrane region" description="Helical" evidence="1">
    <location>
        <begin position="157"/>
        <end position="179"/>
    </location>
</feature>
<protein>
    <submittedName>
        <fullName evidence="2">PIR Superfamily Protein</fullName>
    </submittedName>
</protein>
<keyword evidence="1" id="KW-1133">Transmembrane helix</keyword>
<accession>A0A1A8X9L0</accession>
<dbReference type="AlphaFoldDB" id="A0A1A8X9L0"/>
<organism evidence="2 3">
    <name type="scientific">Plasmodium malariae</name>
    <dbReference type="NCBI Taxonomy" id="5858"/>
    <lineage>
        <taxon>Eukaryota</taxon>
        <taxon>Sar</taxon>
        <taxon>Alveolata</taxon>
        <taxon>Apicomplexa</taxon>
        <taxon>Aconoidasida</taxon>
        <taxon>Haemosporida</taxon>
        <taxon>Plasmodiidae</taxon>
        <taxon>Plasmodium</taxon>
        <taxon>Plasmodium (Plasmodium)</taxon>
    </lineage>
</organism>
<reference evidence="3" key="1">
    <citation type="submission" date="2016-05" db="EMBL/GenBank/DDBJ databases">
        <authorList>
            <person name="Naeem Raeece"/>
        </authorList>
    </citation>
    <scope>NUCLEOTIDE SEQUENCE [LARGE SCALE GENOMIC DNA]</scope>
</reference>